<evidence type="ECO:0000259" key="1">
    <source>
        <dbReference type="Pfam" id="PF10536"/>
    </source>
</evidence>
<dbReference type="AlphaFoldDB" id="A0A9C6TZX1"/>
<sequence>MEDETGTIAADSSSTCSGDDSGCFLLGGNVGEKVFTRKHPEIQTVKMEDDPNRIYRLDGIAHIIGSIHEESYQCITSIRMQHGMSLDDKIIPYLQMVGLAHLARLNDRWFRLDEPLVSAFIKRWCLETHTFHMPFGEYTITLQDVVYYFCLSIDGQYVSVCLTDFELFIDGGRPACDWFQELCGVLPPAYYIDKFSVKCTWMQETFSHLTHDTDEEIVRRYARAYTMMLLSTQLFDDKFDTRMHIQWLSYVARLEDIGGYSWRSAALSWLYLIPVIVSCSQ</sequence>
<organism evidence="2 3">
    <name type="scientific">Arachis duranensis</name>
    <name type="common">Wild peanut</name>
    <dbReference type="NCBI Taxonomy" id="130453"/>
    <lineage>
        <taxon>Eukaryota</taxon>
        <taxon>Viridiplantae</taxon>
        <taxon>Streptophyta</taxon>
        <taxon>Embryophyta</taxon>
        <taxon>Tracheophyta</taxon>
        <taxon>Spermatophyta</taxon>
        <taxon>Magnoliopsida</taxon>
        <taxon>eudicotyledons</taxon>
        <taxon>Gunneridae</taxon>
        <taxon>Pentapetalae</taxon>
        <taxon>rosids</taxon>
        <taxon>fabids</taxon>
        <taxon>Fabales</taxon>
        <taxon>Fabaceae</taxon>
        <taxon>Papilionoideae</taxon>
        <taxon>50 kb inversion clade</taxon>
        <taxon>dalbergioids sensu lato</taxon>
        <taxon>Dalbergieae</taxon>
        <taxon>Pterocarpus clade</taxon>
        <taxon>Arachis</taxon>
    </lineage>
</organism>
<dbReference type="PANTHER" id="PTHR46033">
    <property type="entry name" value="PROTEIN MAIN-LIKE 2"/>
    <property type="match status" value="1"/>
</dbReference>
<accession>A0A9C6TZX1</accession>
<protein>
    <submittedName>
        <fullName evidence="3">Protein MAIN-LIKE 1-like</fullName>
    </submittedName>
</protein>
<reference evidence="2" key="1">
    <citation type="journal article" date="2016" name="Nat. Genet.">
        <title>The genome sequences of Arachis duranensis and Arachis ipaensis, the diploid ancestors of cultivated peanut.</title>
        <authorList>
            <person name="Bertioli D.J."/>
            <person name="Cannon S.B."/>
            <person name="Froenicke L."/>
            <person name="Huang G."/>
            <person name="Farmer A.D."/>
            <person name="Cannon E.K."/>
            <person name="Liu X."/>
            <person name="Gao D."/>
            <person name="Clevenger J."/>
            <person name="Dash S."/>
            <person name="Ren L."/>
            <person name="Moretzsohn M.C."/>
            <person name="Shirasawa K."/>
            <person name="Huang W."/>
            <person name="Vidigal B."/>
            <person name="Abernathy B."/>
            <person name="Chu Y."/>
            <person name="Niederhuth C.E."/>
            <person name="Umale P."/>
            <person name="Araujo A.C."/>
            <person name="Kozik A."/>
            <person name="Kim K.D."/>
            <person name="Burow M.D."/>
            <person name="Varshney R.K."/>
            <person name="Wang X."/>
            <person name="Zhang X."/>
            <person name="Barkley N."/>
            <person name="Guimaraes P.M."/>
            <person name="Isobe S."/>
            <person name="Guo B."/>
            <person name="Liao B."/>
            <person name="Stalker H.T."/>
            <person name="Schmitz R.J."/>
            <person name="Scheffler B.E."/>
            <person name="Leal-Bertioli S.C."/>
            <person name="Xun X."/>
            <person name="Jackson S.A."/>
            <person name="Michelmore R."/>
            <person name="Ozias-Akins P."/>
        </authorList>
    </citation>
    <scope>NUCLEOTIDE SEQUENCE [LARGE SCALE GENOMIC DNA]</scope>
    <source>
        <strain evidence="2">cv. V14167</strain>
    </source>
</reference>
<dbReference type="PANTHER" id="PTHR46033:SF8">
    <property type="entry name" value="PROTEIN MAINTENANCE OF MERISTEMS-LIKE"/>
    <property type="match status" value="1"/>
</dbReference>
<dbReference type="KEGG" id="adu:127748417"/>
<dbReference type="GO" id="GO:0010073">
    <property type="term" value="P:meristem maintenance"/>
    <property type="evidence" value="ECO:0007669"/>
    <property type="project" value="InterPro"/>
</dbReference>
<keyword evidence="2" id="KW-1185">Reference proteome</keyword>
<name>A0A9C6TZX1_ARADU</name>
<evidence type="ECO:0000313" key="2">
    <source>
        <dbReference type="Proteomes" id="UP000515211"/>
    </source>
</evidence>
<reference evidence="3" key="2">
    <citation type="submission" date="2025-08" db="UniProtKB">
        <authorList>
            <consortium name="RefSeq"/>
        </authorList>
    </citation>
    <scope>IDENTIFICATION</scope>
    <source>
        <tissue evidence="3">Whole plant</tissue>
    </source>
</reference>
<dbReference type="InterPro" id="IPR044824">
    <property type="entry name" value="MAIN-like"/>
</dbReference>
<gene>
    <name evidence="3" type="primary">LOC127748417</name>
</gene>
<evidence type="ECO:0000313" key="3">
    <source>
        <dbReference type="RefSeq" id="XP_052118883.1"/>
    </source>
</evidence>
<feature type="domain" description="Aminotransferase-like plant mobile" evidence="1">
    <location>
        <begin position="106"/>
        <end position="271"/>
    </location>
</feature>
<dbReference type="GeneID" id="127748417"/>
<dbReference type="Pfam" id="PF10536">
    <property type="entry name" value="PMD"/>
    <property type="match status" value="1"/>
</dbReference>
<proteinExistence type="predicted"/>
<dbReference type="InterPro" id="IPR019557">
    <property type="entry name" value="AminoTfrase-like_pln_mobile"/>
</dbReference>
<dbReference type="Proteomes" id="UP000515211">
    <property type="component" value="Chromosome 6"/>
</dbReference>
<dbReference type="RefSeq" id="XP_052118883.1">
    <property type="nucleotide sequence ID" value="XM_052262923.1"/>
</dbReference>